<comment type="caution">
    <text evidence="2">The sequence shown here is derived from an EMBL/GenBank/DDBJ whole genome shotgun (WGS) entry which is preliminary data.</text>
</comment>
<dbReference type="Proteomes" id="UP001281761">
    <property type="component" value="Unassembled WGS sequence"/>
</dbReference>
<organism evidence="2 3">
    <name type="scientific">Blattamonas nauphoetae</name>
    <dbReference type="NCBI Taxonomy" id="2049346"/>
    <lineage>
        <taxon>Eukaryota</taxon>
        <taxon>Metamonada</taxon>
        <taxon>Preaxostyla</taxon>
        <taxon>Oxymonadida</taxon>
        <taxon>Blattamonas</taxon>
    </lineage>
</organism>
<feature type="compositionally biased region" description="Polar residues" evidence="1">
    <location>
        <begin position="1"/>
        <end position="10"/>
    </location>
</feature>
<reference evidence="2 3" key="1">
    <citation type="journal article" date="2022" name="bioRxiv">
        <title>Genomics of Preaxostyla Flagellates Illuminates Evolutionary Transitions and the Path Towards Mitochondrial Loss.</title>
        <authorList>
            <person name="Novak L.V.F."/>
            <person name="Treitli S.C."/>
            <person name="Pyrih J."/>
            <person name="Halakuc P."/>
            <person name="Pipaliya S.V."/>
            <person name="Vacek V."/>
            <person name="Brzon O."/>
            <person name="Soukal P."/>
            <person name="Eme L."/>
            <person name="Dacks J.B."/>
            <person name="Karnkowska A."/>
            <person name="Elias M."/>
            <person name="Hampl V."/>
        </authorList>
    </citation>
    <scope>NUCLEOTIDE SEQUENCE [LARGE SCALE GENOMIC DNA]</scope>
    <source>
        <strain evidence="2">NAU3</strain>
        <tissue evidence="2">Gut</tissue>
    </source>
</reference>
<gene>
    <name evidence="2" type="ORF">BLNAU_21214</name>
</gene>
<evidence type="ECO:0000313" key="3">
    <source>
        <dbReference type="Proteomes" id="UP001281761"/>
    </source>
</evidence>
<name>A0ABQ9WWJ6_9EUKA</name>
<feature type="region of interest" description="Disordered" evidence="1">
    <location>
        <begin position="1"/>
        <end position="121"/>
    </location>
</feature>
<feature type="compositionally biased region" description="Polar residues" evidence="1">
    <location>
        <begin position="16"/>
        <end position="28"/>
    </location>
</feature>
<evidence type="ECO:0000313" key="2">
    <source>
        <dbReference type="EMBL" id="KAK2943867.1"/>
    </source>
</evidence>
<feature type="compositionally biased region" description="Polar residues" evidence="1">
    <location>
        <begin position="196"/>
        <end position="212"/>
    </location>
</feature>
<protein>
    <submittedName>
        <fullName evidence="2">Uncharacterized protein</fullName>
    </submittedName>
</protein>
<sequence>MNSSEPSIEQNLEAASEQNLLQTQTVSPDTDPILSMYRNSDDNGLLPTPVNDGILPTPQPQQTTNLATPRPRSKNRSRNPTNDFLTPPRPASPQPNPTITLPTPPPPPLAEQQGSTITPTMGTVGFDTVIVSVQGFLFPLPPHPHIEQSNYVLTGTGITTPPMTLPTRLHTTPMSILFTPSAGVNREAFTSHPPIVNQQSSLPPANAASDNTPQSSPSINQQSPLGVCQNPNNSEQGDDGLLQPYEGEERHQFSPIALPVRRVGFTHSLLSILDSQNQSYHLPNDPSAYCRPSEGIMNQSETTNLPLTTSNLSQTQLEDTFFGMYYPCRLLEPCRLSSNCVIDRYA</sequence>
<evidence type="ECO:0000256" key="1">
    <source>
        <dbReference type="SAM" id="MobiDB-lite"/>
    </source>
</evidence>
<feature type="region of interest" description="Disordered" evidence="1">
    <location>
        <begin position="194"/>
        <end position="243"/>
    </location>
</feature>
<feature type="compositionally biased region" description="Pro residues" evidence="1">
    <location>
        <begin position="87"/>
        <end position="109"/>
    </location>
</feature>
<accession>A0ABQ9WWJ6</accession>
<feature type="compositionally biased region" description="Low complexity" evidence="1">
    <location>
        <begin position="213"/>
        <end position="224"/>
    </location>
</feature>
<dbReference type="EMBL" id="JARBJD010000324">
    <property type="protein sequence ID" value="KAK2943867.1"/>
    <property type="molecule type" value="Genomic_DNA"/>
</dbReference>
<keyword evidence="3" id="KW-1185">Reference proteome</keyword>
<proteinExistence type="predicted"/>
<feature type="compositionally biased region" description="Polar residues" evidence="1">
    <location>
        <begin position="112"/>
        <end position="121"/>
    </location>
</feature>